<dbReference type="SUPFAM" id="SSF82895">
    <property type="entry name" value="TSP-1 type 1 repeat"/>
    <property type="match status" value="1"/>
</dbReference>
<dbReference type="PROSITE" id="PS50092">
    <property type="entry name" value="TSP1"/>
    <property type="match status" value="1"/>
</dbReference>
<evidence type="ECO:0000256" key="4">
    <source>
        <dbReference type="ARBA" id="ARBA00022989"/>
    </source>
</evidence>
<dbReference type="InterPro" id="IPR002035">
    <property type="entry name" value="VWF_A"/>
</dbReference>
<dbReference type="Pfam" id="PF00092">
    <property type="entry name" value="VWA"/>
    <property type="match status" value="1"/>
</dbReference>
<keyword evidence="7" id="KW-0732">Signal</keyword>
<dbReference type="EnsemblMetazoa" id="XM_021053197.2">
    <property type="protein sequence ID" value="XP_020908856.1"/>
    <property type="gene ID" value="LOC110246817"/>
</dbReference>
<keyword evidence="5" id="KW-0472">Membrane</keyword>
<keyword evidence="4" id="KW-1133">Transmembrane helix</keyword>
<evidence type="ECO:0000256" key="2">
    <source>
        <dbReference type="ARBA" id="ARBA00022692"/>
    </source>
</evidence>
<dbReference type="OMA" id="EGKCTIG"/>
<dbReference type="Gene3D" id="2.20.100.10">
    <property type="entry name" value="Thrombospondin type-1 (TSP1) repeat"/>
    <property type="match status" value="1"/>
</dbReference>
<feature type="domain" description="VWFA" evidence="8">
    <location>
        <begin position="226"/>
        <end position="409"/>
    </location>
</feature>
<dbReference type="Gene3D" id="3.40.50.410">
    <property type="entry name" value="von Willebrand factor, type A domain"/>
    <property type="match status" value="1"/>
</dbReference>
<proteinExistence type="predicted"/>
<dbReference type="AlphaFoldDB" id="A0A913XS58"/>
<protein>
    <recommendedName>
        <fullName evidence="8">VWFA domain-containing protein</fullName>
    </recommendedName>
</protein>
<keyword evidence="10" id="KW-1185">Reference proteome</keyword>
<dbReference type="Pfam" id="PF00090">
    <property type="entry name" value="TSP_1"/>
    <property type="match status" value="1"/>
</dbReference>
<evidence type="ECO:0000256" key="3">
    <source>
        <dbReference type="ARBA" id="ARBA00022737"/>
    </source>
</evidence>
<keyword evidence="2" id="KW-0812">Transmembrane</keyword>
<dbReference type="CDD" id="cd01450">
    <property type="entry name" value="vWFA_subfamily_ECM"/>
    <property type="match status" value="1"/>
</dbReference>
<dbReference type="PANTHER" id="PTHR24020">
    <property type="entry name" value="COLLAGEN ALPHA"/>
    <property type="match status" value="1"/>
</dbReference>
<keyword evidence="3" id="KW-0677">Repeat</keyword>
<evidence type="ECO:0000256" key="1">
    <source>
        <dbReference type="ARBA" id="ARBA00004167"/>
    </source>
</evidence>
<reference evidence="9" key="1">
    <citation type="submission" date="2022-11" db="UniProtKB">
        <authorList>
            <consortium name="EnsemblMetazoa"/>
        </authorList>
    </citation>
    <scope>IDENTIFICATION</scope>
</reference>
<organism evidence="9 10">
    <name type="scientific">Exaiptasia diaphana</name>
    <name type="common">Tropical sea anemone</name>
    <name type="synonym">Aiptasia pulchella</name>
    <dbReference type="NCBI Taxonomy" id="2652724"/>
    <lineage>
        <taxon>Eukaryota</taxon>
        <taxon>Metazoa</taxon>
        <taxon>Cnidaria</taxon>
        <taxon>Anthozoa</taxon>
        <taxon>Hexacorallia</taxon>
        <taxon>Actiniaria</taxon>
        <taxon>Aiptasiidae</taxon>
        <taxon>Exaiptasia</taxon>
    </lineage>
</organism>
<dbReference type="PRINTS" id="PR01705">
    <property type="entry name" value="TSP1REPEAT"/>
</dbReference>
<keyword evidence="6" id="KW-1015">Disulfide bond</keyword>
<dbReference type="InterPro" id="IPR050525">
    <property type="entry name" value="ECM_Assembly_Org"/>
</dbReference>
<dbReference type="SMART" id="SM00327">
    <property type="entry name" value="VWA"/>
    <property type="match status" value="1"/>
</dbReference>
<sequence length="413" mass="46221">MAPLLRATVSFVLFQILFANRYVKSGDSCPKLEKIGCFVDTLKPRPLPELLINDRDPTHPAYSGRMIDWYNFDHYLKDFVCRCADKTKARGYEYFGLQFYGECWSGPNGQSRFSMHGPSNKCIMGLALPPMYCNRTSARPCVGVPNTNYIYKIKTADTKSPQDGNWSPWGPWTSCSKTCGSGTKLRERVCSNPPPENGGKICVGKKTEEGKCTIGKCPSRCRRDLDLALVLDSSSSIGQSRYKIAKEFLTDLLMYTQGSIQGTRLAIIVYNQNPYVQITFNQSAAFHMRSGELAKLVRSLPYLRGGTRTDKALQEAAKDIFTSHGGDRYDVPNVLLVLTDGRTNNQSKPYQDALRPLRDRKVVVIAVGVGSGINRPELLQIVMGKQDRVFSVSDYRDLYIKLSDIVDSVCHVN</sequence>
<accession>A0A913XS58</accession>
<dbReference type="PRINTS" id="PR00453">
    <property type="entry name" value="VWFADOMAIN"/>
</dbReference>
<name>A0A913XS58_EXADI</name>
<comment type="subcellular location">
    <subcellularLocation>
        <location evidence="1">Membrane</location>
        <topology evidence="1">Single-pass membrane protein</topology>
    </subcellularLocation>
</comment>
<evidence type="ECO:0000313" key="10">
    <source>
        <dbReference type="Proteomes" id="UP000887567"/>
    </source>
</evidence>
<feature type="signal peptide" evidence="7">
    <location>
        <begin position="1"/>
        <end position="19"/>
    </location>
</feature>
<dbReference type="FunFam" id="2.20.100.10:FF:000007">
    <property type="entry name" value="Thrombospondin 1"/>
    <property type="match status" value="1"/>
</dbReference>
<dbReference type="RefSeq" id="XP_020908856.1">
    <property type="nucleotide sequence ID" value="XM_021053197.2"/>
</dbReference>
<dbReference type="SMART" id="SM00209">
    <property type="entry name" value="TSP1"/>
    <property type="match status" value="1"/>
</dbReference>
<evidence type="ECO:0000259" key="8">
    <source>
        <dbReference type="PROSITE" id="PS50234"/>
    </source>
</evidence>
<evidence type="ECO:0000313" key="9">
    <source>
        <dbReference type="EnsemblMetazoa" id="XP_020908856.1"/>
    </source>
</evidence>
<dbReference type="PANTHER" id="PTHR24020:SF20">
    <property type="entry name" value="PH DOMAIN-CONTAINING PROTEIN"/>
    <property type="match status" value="1"/>
</dbReference>
<evidence type="ECO:0000256" key="6">
    <source>
        <dbReference type="ARBA" id="ARBA00023157"/>
    </source>
</evidence>
<evidence type="ECO:0000256" key="7">
    <source>
        <dbReference type="SAM" id="SignalP"/>
    </source>
</evidence>
<feature type="chain" id="PRO_5037801978" description="VWFA domain-containing protein" evidence="7">
    <location>
        <begin position="20"/>
        <end position="413"/>
    </location>
</feature>
<dbReference type="OrthoDB" id="8889285at2759"/>
<dbReference type="PROSITE" id="PS50234">
    <property type="entry name" value="VWFA"/>
    <property type="match status" value="1"/>
</dbReference>
<dbReference type="GeneID" id="110246817"/>
<dbReference type="SUPFAM" id="SSF53300">
    <property type="entry name" value="vWA-like"/>
    <property type="match status" value="1"/>
</dbReference>
<dbReference type="InterPro" id="IPR036465">
    <property type="entry name" value="vWFA_dom_sf"/>
</dbReference>
<evidence type="ECO:0000256" key="5">
    <source>
        <dbReference type="ARBA" id="ARBA00023136"/>
    </source>
</evidence>
<dbReference type="Proteomes" id="UP000887567">
    <property type="component" value="Unplaced"/>
</dbReference>
<dbReference type="InterPro" id="IPR000884">
    <property type="entry name" value="TSP1_rpt"/>
</dbReference>
<dbReference type="InterPro" id="IPR036383">
    <property type="entry name" value="TSP1_rpt_sf"/>
</dbReference>
<dbReference type="KEGG" id="epa:110246817"/>
<dbReference type="GO" id="GO:0016020">
    <property type="term" value="C:membrane"/>
    <property type="evidence" value="ECO:0007669"/>
    <property type="project" value="UniProtKB-SubCell"/>
</dbReference>